<dbReference type="AlphaFoldDB" id="A0AAV2EWD8"/>
<feature type="region of interest" description="Disordered" evidence="1">
    <location>
        <begin position="45"/>
        <end position="65"/>
    </location>
</feature>
<gene>
    <name evidence="2" type="ORF">LTRI10_LOCUS30737</name>
</gene>
<reference evidence="2 3" key="1">
    <citation type="submission" date="2024-04" db="EMBL/GenBank/DDBJ databases">
        <authorList>
            <person name="Fracassetti M."/>
        </authorList>
    </citation>
    <scope>NUCLEOTIDE SEQUENCE [LARGE SCALE GENOMIC DNA]</scope>
</reference>
<accession>A0AAV2EWD8</accession>
<sequence length="93" mass="10215">MRRGKKPRDAVLTLPSDFRVRLYHLQVGFLDLVLLSLFCTAKEDQKTPDPRFGSSSSSSPQPINPIADSAEASICHPRCCRLSIAAASSSSFY</sequence>
<evidence type="ECO:0000313" key="3">
    <source>
        <dbReference type="Proteomes" id="UP001497516"/>
    </source>
</evidence>
<dbReference type="Proteomes" id="UP001497516">
    <property type="component" value="Chromosome 5"/>
</dbReference>
<proteinExistence type="predicted"/>
<keyword evidence="3" id="KW-1185">Reference proteome</keyword>
<dbReference type="EMBL" id="OZ034818">
    <property type="protein sequence ID" value="CAL1389918.1"/>
    <property type="molecule type" value="Genomic_DNA"/>
</dbReference>
<evidence type="ECO:0000256" key="1">
    <source>
        <dbReference type="SAM" id="MobiDB-lite"/>
    </source>
</evidence>
<name>A0AAV2EWD8_9ROSI</name>
<organism evidence="2 3">
    <name type="scientific">Linum trigynum</name>
    <dbReference type="NCBI Taxonomy" id="586398"/>
    <lineage>
        <taxon>Eukaryota</taxon>
        <taxon>Viridiplantae</taxon>
        <taxon>Streptophyta</taxon>
        <taxon>Embryophyta</taxon>
        <taxon>Tracheophyta</taxon>
        <taxon>Spermatophyta</taxon>
        <taxon>Magnoliopsida</taxon>
        <taxon>eudicotyledons</taxon>
        <taxon>Gunneridae</taxon>
        <taxon>Pentapetalae</taxon>
        <taxon>rosids</taxon>
        <taxon>fabids</taxon>
        <taxon>Malpighiales</taxon>
        <taxon>Linaceae</taxon>
        <taxon>Linum</taxon>
    </lineage>
</organism>
<protein>
    <submittedName>
        <fullName evidence="2">Uncharacterized protein</fullName>
    </submittedName>
</protein>
<evidence type="ECO:0000313" key="2">
    <source>
        <dbReference type="EMBL" id="CAL1389918.1"/>
    </source>
</evidence>